<accession>A0A2K5ATG1</accession>
<evidence type="ECO:0000256" key="6">
    <source>
        <dbReference type="NCBIfam" id="TIGR03399"/>
    </source>
</evidence>
<evidence type="ECO:0000313" key="9">
    <source>
        <dbReference type="EMBL" id="SPC34925.1"/>
    </source>
</evidence>
<dbReference type="InterPro" id="IPR013791">
    <property type="entry name" value="RNA3'-term_phos_cycl_insert"/>
</dbReference>
<dbReference type="GO" id="GO:0006396">
    <property type="term" value="P:RNA processing"/>
    <property type="evidence" value="ECO:0007669"/>
    <property type="project" value="UniProtKB-UniRule"/>
</dbReference>
<dbReference type="PANTHER" id="PTHR11096">
    <property type="entry name" value="RNA 3' TERMINAL PHOSPHATE CYCLASE"/>
    <property type="match status" value="1"/>
</dbReference>
<evidence type="ECO:0000313" key="10">
    <source>
        <dbReference type="Proteomes" id="UP000236248"/>
    </source>
</evidence>
<dbReference type="GO" id="GO:0003963">
    <property type="term" value="F:RNA-3'-phosphate cyclase activity"/>
    <property type="evidence" value="ECO:0007669"/>
    <property type="project" value="UniProtKB-UniRule"/>
</dbReference>
<keyword evidence="4 5" id="KW-0547">Nucleotide-binding</keyword>
<evidence type="ECO:0000256" key="2">
    <source>
        <dbReference type="ARBA" id="ARBA00021428"/>
    </source>
</evidence>
<dbReference type="InterPro" id="IPR020719">
    <property type="entry name" value="RNA3'_term_phos_cycl-like_CS"/>
</dbReference>
<evidence type="ECO:0000256" key="5">
    <source>
        <dbReference type="HAMAP-Rule" id="MF_00200"/>
    </source>
</evidence>
<keyword evidence="3 5" id="KW-0436">Ligase</keyword>
<dbReference type="InterPro" id="IPR037136">
    <property type="entry name" value="RNA3'_phos_cyclase_dom_sf"/>
</dbReference>
<dbReference type="KEGG" id="ncv:NCAV_1762"/>
<dbReference type="Gene3D" id="3.65.10.20">
    <property type="entry name" value="RNA 3'-terminal phosphate cyclase domain"/>
    <property type="match status" value="1"/>
</dbReference>
<keyword evidence="5" id="KW-0963">Cytoplasm</keyword>
<feature type="binding site" evidence="5">
    <location>
        <position position="125"/>
    </location>
    <ligand>
        <name>ATP</name>
        <dbReference type="ChEBI" id="CHEBI:30616"/>
    </ligand>
</feature>
<evidence type="ECO:0000256" key="4">
    <source>
        <dbReference type="ARBA" id="ARBA00022741"/>
    </source>
</evidence>
<comment type="subcellular location">
    <subcellularLocation>
        <location evidence="5">Cytoplasm</location>
    </subcellularLocation>
</comment>
<dbReference type="NCBIfam" id="TIGR03399">
    <property type="entry name" value="RNA_3prim_cycl"/>
    <property type="match status" value="1"/>
</dbReference>
<keyword evidence="5" id="KW-0067">ATP-binding</keyword>
<dbReference type="PROSITE" id="PS01287">
    <property type="entry name" value="RTC"/>
    <property type="match status" value="1"/>
</dbReference>
<comment type="function">
    <text evidence="5">Catalyzes the conversion of 3'-phosphate to a 2',3'-cyclic phosphodiester at the end of RNA. The mechanism of action of the enzyme occurs in 3 steps: (A) adenylation of the enzyme by ATP; (B) transfer of adenylate to an RNA-N3'P to produce RNA-N3'PP5'A; (C) and attack of the adjacent 2'-hydroxyl on the 3'-phosphorus in the diester linkage to produce the cyclic end product. The biological role of this enzyme is unknown but it is likely to function in some aspects of cellular RNA processing.</text>
</comment>
<dbReference type="Pfam" id="PF05189">
    <property type="entry name" value="RTC_insert"/>
    <property type="match status" value="1"/>
</dbReference>
<reference evidence="10" key="1">
    <citation type="submission" date="2018-01" db="EMBL/GenBank/DDBJ databases">
        <authorList>
            <person name="Kerou L M."/>
        </authorList>
    </citation>
    <scope>NUCLEOTIDE SEQUENCE [LARGE SCALE GENOMIC DNA]</scope>
    <source>
        <strain evidence="10">SCU2</strain>
    </source>
</reference>
<dbReference type="SUPFAM" id="SSF55205">
    <property type="entry name" value="EPT/RTPC-like"/>
    <property type="match status" value="1"/>
</dbReference>
<evidence type="ECO:0000256" key="1">
    <source>
        <dbReference type="ARBA" id="ARBA00009206"/>
    </source>
</evidence>
<dbReference type="Proteomes" id="UP000236248">
    <property type="component" value="Chromosome NCAV"/>
</dbReference>
<organism evidence="9 10">
    <name type="scientific">Candidatus Nitrosocaldus cavascurensis</name>
    <dbReference type="NCBI Taxonomy" id="2058097"/>
    <lineage>
        <taxon>Archaea</taxon>
        <taxon>Nitrososphaerota</taxon>
        <taxon>Nitrososphaeria</taxon>
        <taxon>Candidatus Nitrosocaldales</taxon>
        <taxon>Candidatus Nitrosocaldaceae</taxon>
        <taxon>Candidatus Nitrosocaldus</taxon>
    </lineage>
</organism>
<dbReference type="EC" id="6.5.1.4" evidence="5 6"/>
<comment type="caution">
    <text evidence="5">Lacks conserved residue(s) required for the propagation of feature annotation.</text>
</comment>
<dbReference type="SUPFAM" id="SSF52913">
    <property type="entry name" value="RNA 3'-terminal phosphate cyclase, RPTC, insert domain"/>
    <property type="match status" value="1"/>
</dbReference>
<feature type="active site" description="Tele-AMP-histidine intermediate" evidence="5">
    <location>
        <position position="335"/>
    </location>
</feature>
<dbReference type="InterPro" id="IPR000228">
    <property type="entry name" value="RNA3'_term_phos_cyc"/>
</dbReference>
<dbReference type="AlphaFoldDB" id="A0A2K5ATG1"/>
<dbReference type="HAMAP" id="MF_00200">
    <property type="entry name" value="RTC"/>
    <property type="match status" value="1"/>
</dbReference>
<comment type="catalytic activity">
    <reaction evidence="5">
        <text>a 3'-end 3'-phospho-ribonucleotide-RNA + ATP = a 3'-end 2',3'-cyclophospho-ribonucleotide-RNA + AMP + diphosphate</text>
        <dbReference type="Rhea" id="RHEA:23976"/>
        <dbReference type="Rhea" id="RHEA-COMP:10463"/>
        <dbReference type="Rhea" id="RHEA-COMP:10464"/>
        <dbReference type="ChEBI" id="CHEBI:30616"/>
        <dbReference type="ChEBI" id="CHEBI:33019"/>
        <dbReference type="ChEBI" id="CHEBI:83062"/>
        <dbReference type="ChEBI" id="CHEBI:83064"/>
        <dbReference type="ChEBI" id="CHEBI:456215"/>
        <dbReference type="EC" id="6.5.1.4"/>
    </reaction>
</comment>
<proteinExistence type="inferred from homology"/>
<dbReference type="InterPro" id="IPR013792">
    <property type="entry name" value="RNA3'P_cycl/enolpyr_Trfase_a/b"/>
</dbReference>
<comment type="similarity">
    <text evidence="1 5">Belongs to the RNA 3'-terminal cyclase family. Type 1 subfamily.</text>
</comment>
<evidence type="ECO:0000259" key="8">
    <source>
        <dbReference type="Pfam" id="PF05189"/>
    </source>
</evidence>
<feature type="domain" description="RNA 3'-terminal phosphate cyclase" evidence="7">
    <location>
        <begin position="15"/>
        <end position="353"/>
    </location>
</feature>
<dbReference type="GO" id="GO:0005524">
    <property type="term" value="F:ATP binding"/>
    <property type="evidence" value="ECO:0007669"/>
    <property type="project" value="UniProtKB-KW"/>
</dbReference>
<dbReference type="InterPro" id="IPR023797">
    <property type="entry name" value="RNA3'_phos_cyclase_dom"/>
</dbReference>
<name>A0A2K5ATG1_9ARCH</name>
<evidence type="ECO:0000259" key="7">
    <source>
        <dbReference type="Pfam" id="PF01137"/>
    </source>
</evidence>
<evidence type="ECO:0000256" key="3">
    <source>
        <dbReference type="ARBA" id="ARBA00022598"/>
    </source>
</evidence>
<sequence>MMVRGMELIRIDGSYGEGGGQILRTAIALSAITKKPIEVFNIRANRPNPGLRPQHASAVKILAEVFNARVENAEVGSSMIRFFPGEEGYGMGSDKSSSVSGDGSSGVRGNRMDIGTAGSITLVLQALIPAVSISGNRLEMELVGGTDVKWSPTVDYMRYVVRPAFKALGIEFNISVKRRGYYPIGGGVVHVSIEPCKKVKAVDLLSAPRLDARIISVCSNLPRHVAERQVAGALARLEKEGVKCAHTSTLLEPAASPGSALLVYCSSDYGPFIGGDAIGEKGKRAEDVGSYAASRFLEPYMSNATVDPNLADMLVLPLSLADGRSRYTVSSVSMHLDTNLYIASRITSCRYSIERVGSTDRESSLYQVTIEPTLE</sequence>
<keyword evidence="10" id="KW-1185">Reference proteome</keyword>
<dbReference type="InterPro" id="IPR036553">
    <property type="entry name" value="RPTC_insert"/>
</dbReference>
<dbReference type="PANTHER" id="PTHR11096:SF0">
    <property type="entry name" value="RNA 3'-TERMINAL PHOSPHATE CYCLASE"/>
    <property type="match status" value="1"/>
</dbReference>
<dbReference type="InterPro" id="IPR017770">
    <property type="entry name" value="RNA3'_term_phos_cyc_type_1"/>
</dbReference>
<dbReference type="GO" id="GO:0005737">
    <property type="term" value="C:cytoplasm"/>
    <property type="evidence" value="ECO:0007669"/>
    <property type="project" value="UniProtKB-SubCell"/>
</dbReference>
<dbReference type="EMBL" id="LT981265">
    <property type="protein sequence ID" value="SPC34925.1"/>
    <property type="molecule type" value="Genomic_DNA"/>
</dbReference>
<dbReference type="Gene3D" id="3.30.360.20">
    <property type="entry name" value="RNA 3'-terminal phosphate cyclase, insert domain"/>
    <property type="match status" value="1"/>
</dbReference>
<protein>
    <recommendedName>
        <fullName evidence="2 5">RNA 3'-terminal phosphate cyclase</fullName>
        <shortName evidence="5">RNA cyclase</shortName>
        <shortName evidence="5">RNA-3'-phosphate cyclase</shortName>
        <ecNumber evidence="5 6">6.5.1.4</ecNumber>
    </recommendedName>
</protein>
<feature type="domain" description="RNA 3'-terminal phosphate cyclase insert" evidence="8">
    <location>
        <begin position="212"/>
        <end position="298"/>
    </location>
</feature>
<dbReference type="PIRSF" id="PIRSF005378">
    <property type="entry name" value="RNA3'_term_phos_cycl_euk"/>
    <property type="match status" value="1"/>
</dbReference>
<gene>
    <name evidence="5 9" type="primary">rtcA</name>
    <name evidence="9" type="ORF">NCAV_1762</name>
</gene>
<dbReference type="Pfam" id="PF01137">
    <property type="entry name" value="RTC"/>
    <property type="match status" value="1"/>
</dbReference>